<feature type="domain" description="EF-hand" evidence="2">
    <location>
        <begin position="98"/>
        <end position="133"/>
    </location>
</feature>
<evidence type="ECO:0000313" key="3">
    <source>
        <dbReference type="EMBL" id="CAE7524635.1"/>
    </source>
</evidence>
<keyword evidence="1" id="KW-0812">Transmembrane</keyword>
<reference evidence="3" key="1">
    <citation type="submission" date="2021-02" db="EMBL/GenBank/DDBJ databases">
        <authorList>
            <person name="Dougan E. K."/>
            <person name="Rhodes N."/>
            <person name="Thang M."/>
            <person name="Chan C."/>
        </authorList>
    </citation>
    <scope>NUCLEOTIDE SEQUENCE</scope>
</reference>
<organism evidence="3 4">
    <name type="scientific">Symbiodinium natans</name>
    <dbReference type="NCBI Taxonomy" id="878477"/>
    <lineage>
        <taxon>Eukaryota</taxon>
        <taxon>Sar</taxon>
        <taxon>Alveolata</taxon>
        <taxon>Dinophyceae</taxon>
        <taxon>Suessiales</taxon>
        <taxon>Symbiodiniaceae</taxon>
        <taxon>Symbiodinium</taxon>
    </lineage>
</organism>
<dbReference type="EMBL" id="CAJNDS010002555">
    <property type="protein sequence ID" value="CAE7524635.1"/>
    <property type="molecule type" value="Genomic_DNA"/>
</dbReference>
<keyword evidence="1" id="KW-0472">Membrane</keyword>
<dbReference type="CDD" id="cd00051">
    <property type="entry name" value="EFh"/>
    <property type="match status" value="1"/>
</dbReference>
<feature type="transmembrane region" description="Helical" evidence="1">
    <location>
        <begin position="59"/>
        <end position="78"/>
    </location>
</feature>
<accession>A0A812TJ94</accession>
<dbReference type="PROSITE" id="PS50222">
    <property type="entry name" value="EF_HAND_2"/>
    <property type="match status" value="2"/>
</dbReference>
<comment type="caution">
    <text evidence="3">The sequence shown here is derived from an EMBL/GenBank/DDBJ whole genome shotgun (WGS) entry which is preliminary data.</text>
</comment>
<proteinExistence type="predicted"/>
<dbReference type="Gene3D" id="1.10.238.10">
    <property type="entry name" value="EF-hand"/>
    <property type="match status" value="1"/>
</dbReference>
<dbReference type="GO" id="GO:0005509">
    <property type="term" value="F:calcium ion binding"/>
    <property type="evidence" value="ECO:0007669"/>
    <property type="project" value="InterPro"/>
</dbReference>
<dbReference type="OrthoDB" id="26525at2759"/>
<evidence type="ECO:0000259" key="2">
    <source>
        <dbReference type="PROSITE" id="PS50222"/>
    </source>
</evidence>
<feature type="domain" description="EF-hand" evidence="2">
    <location>
        <begin position="139"/>
        <end position="174"/>
    </location>
</feature>
<dbReference type="Pfam" id="PF13499">
    <property type="entry name" value="EF-hand_7"/>
    <property type="match status" value="1"/>
</dbReference>
<evidence type="ECO:0000313" key="4">
    <source>
        <dbReference type="Proteomes" id="UP000604046"/>
    </source>
</evidence>
<gene>
    <name evidence="3" type="ORF">SNAT2548_LOCUS29365</name>
</gene>
<dbReference type="SMART" id="SM00054">
    <property type="entry name" value="EFh"/>
    <property type="match status" value="2"/>
</dbReference>
<name>A0A812TJ94_9DINO</name>
<dbReference type="Proteomes" id="UP000604046">
    <property type="component" value="Unassembled WGS sequence"/>
</dbReference>
<dbReference type="InterPro" id="IPR011992">
    <property type="entry name" value="EF-hand-dom_pair"/>
</dbReference>
<keyword evidence="1" id="KW-1133">Transmembrane helix</keyword>
<evidence type="ECO:0000256" key="1">
    <source>
        <dbReference type="SAM" id="Phobius"/>
    </source>
</evidence>
<sequence length="177" mass="19204">MPELSEATQTLWLQFAFRPSPTHLVASQLHTLAMADSASDVEQGSELLVGETRRPSGRVVAGLGFLGFALLALGFLAGRMTKPEQPASLGGVIQRFAGIDKVVDSIFAEFDKNGDKTLDMDETKGLLKEVVAQQGGEERSEKEIHEAAKELDKDTSGGVHKAELKQLIQHMFKGFHS</sequence>
<dbReference type="SUPFAM" id="SSF47473">
    <property type="entry name" value="EF-hand"/>
    <property type="match status" value="1"/>
</dbReference>
<keyword evidence="4" id="KW-1185">Reference proteome</keyword>
<dbReference type="InterPro" id="IPR002048">
    <property type="entry name" value="EF_hand_dom"/>
</dbReference>
<protein>
    <recommendedName>
        <fullName evidence="2">EF-hand domain-containing protein</fullName>
    </recommendedName>
</protein>
<dbReference type="AlphaFoldDB" id="A0A812TJ94"/>